<accession>A0A9D1H3B8</accession>
<evidence type="ECO:0000313" key="2">
    <source>
        <dbReference type="Proteomes" id="UP000824165"/>
    </source>
</evidence>
<reference evidence="1" key="1">
    <citation type="submission" date="2020-10" db="EMBL/GenBank/DDBJ databases">
        <authorList>
            <person name="Gilroy R."/>
        </authorList>
    </citation>
    <scope>NUCLEOTIDE SEQUENCE</scope>
    <source>
        <strain evidence="1">CHK181-108</strain>
    </source>
</reference>
<dbReference type="AlphaFoldDB" id="A0A9D1H3B8"/>
<dbReference type="Proteomes" id="UP000824165">
    <property type="component" value="Unassembled WGS sequence"/>
</dbReference>
<comment type="caution">
    <text evidence="1">The sequence shown here is derived from an EMBL/GenBank/DDBJ whole genome shotgun (WGS) entry which is preliminary data.</text>
</comment>
<gene>
    <name evidence="1" type="ORF">IAA60_00920</name>
</gene>
<sequence>MKDIDREVETLLRGSGIRAVYSSPAEKTELPAVSYYMLSESCGFSCDNEEAVTEVRVQADIWARSGAECHATYEAAASSMAAGGFVREFAMDVPKDADGVYHRTVRFAKSVV</sequence>
<evidence type="ECO:0008006" key="3">
    <source>
        <dbReference type="Google" id="ProtNLM"/>
    </source>
</evidence>
<name>A0A9D1H3B8_9FIRM</name>
<proteinExistence type="predicted"/>
<reference evidence="1" key="2">
    <citation type="journal article" date="2021" name="PeerJ">
        <title>Extensive microbial diversity within the chicken gut microbiome revealed by metagenomics and culture.</title>
        <authorList>
            <person name="Gilroy R."/>
            <person name="Ravi A."/>
            <person name="Getino M."/>
            <person name="Pursley I."/>
            <person name="Horton D.L."/>
            <person name="Alikhan N.F."/>
            <person name="Baker D."/>
            <person name="Gharbi K."/>
            <person name="Hall N."/>
            <person name="Watson M."/>
            <person name="Adriaenssens E.M."/>
            <person name="Foster-Nyarko E."/>
            <person name="Jarju S."/>
            <person name="Secka A."/>
            <person name="Antonio M."/>
            <person name="Oren A."/>
            <person name="Chaudhuri R.R."/>
            <person name="La Ragione R."/>
            <person name="Hildebrand F."/>
            <person name="Pallen M.J."/>
        </authorList>
    </citation>
    <scope>NUCLEOTIDE SEQUENCE</scope>
    <source>
        <strain evidence="1">CHK181-108</strain>
    </source>
</reference>
<protein>
    <recommendedName>
        <fullName evidence="3">DUF3168 domain-containing protein</fullName>
    </recommendedName>
</protein>
<dbReference type="EMBL" id="DVLU01000006">
    <property type="protein sequence ID" value="HIT84444.1"/>
    <property type="molecule type" value="Genomic_DNA"/>
</dbReference>
<organism evidence="1 2">
    <name type="scientific">Candidatus Ornithomonoglobus intestinigallinarum</name>
    <dbReference type="NCBI Taxonomy" id="2840894"/>
    <lineage>
        <taxon>Bacteria</taxon>
        <taxon>Bacillati</taxon>
        <taxon>Bacillota</taxon>
        <taxon>Clostridia</taxon>
        <taxon>Candidatus Ornithomonoglobus</taxon>
    </lineage>
</organism>
<evidence type="ECO:0000313" key="1">
    <source>
        <dbReference type="EMBL" id="HIT84444.1"/>
    </source>
</evidence>